<accession>A0A8S9UBS7</accession>
<proteinExistence type="predicted"/>
<dbReference type="Proteomes" id="UP000704712">
    <property type="component" value="Unassembled WGS sequence"/>
</dbReference>
<evidence type="ECO:0000313" key="1">
    <source>
        <dbReference type="EMBL" id="KAF4135748.1"/>
    </source>
</evidence>
<name>A0A8S9UBS7_PHYIN</name>
<organism evidence="1 2">
    <name type="scientific">Phytophthora infestans</name>
    <name type="common">Potato late blight agent</name>
    <name type="synonym">Botrytis infestans</name>
    <dbReference type="NCBI Taxonomy" id="4787"/>
    <lineage>
        <taxon>Eukaryota</taxon>
        <taxon>Sar</taxon>
        <taxon>Stramenopiles</taxon>
        <taxon>Oomycota</taxon>
        <taxon>Peronosporomycetes</taxon>
        <taxon>Peronosporales</taxon>
        <taxon>Peronosporaceae</taxon>
        <taxon>Phytophthora</taxon>
    </lineage>
</organism>
<protein>
    <submittedName>
        <fullName evidence="1">Uncharacterized protein</fullName>
    </submittedName>
</protein>
<feature type="non-terminal residue" evidence="1">
    <location>
        <position position="1"/>
    </location>
</feature>
<gene>
    <name evidence="1" type="ORF">GN958_ATG15072</name>
</gene>
<comment type="caution">
    <text evidence="1">The sequence shown here is derived from an EMBL/GenBank/DDBJ whole genome shotgun (WGS) entry which is preliminary data.</text>
</comment>
<dbReference type="AlphaFoldDB" id="A0A8S9UBS7"/>
<dbReference type="EMBL" id="JAACNO010002056">
    <property type="protein sequence ID" value="KAF4135748.1"/>
    <property type="molecule type" value="Genomic_DNA"/>
</dbReference>
<sequence>RLLPTKGLAGTMISMCKSNFSKMHRKSLCGSRWIRAVTASNKAQCSPLTWRVNGEDTNNYASSRNREPCTGKLQIALQATN</sequence>
<reference evidence="1" key="1">
    <citation type="submission" date="2020-03" db="EMBL/GenBank/DDBJ databases">
        <title>Hybrid Assembly of Korean Phytophthora infestans isolates.</title>
        <authorList>
            <person name="Prokchorchik M."/>
            <person name="Lee Y."/>
            <person name="Seo J."/>
            <person name="Cho J.-H."/>
            <person name="Park Y.-E."/>
            <person name="Jang D.-C."/>
            <person name="Im J.-S."/>
            <person name="Choi J.-G."/>
            <person name="Park H.-J."/>
            <person name="Lee G.-B."/>
            <person name="Lee Y.-G."/>
            <person name="Hong S.-Y."/>
            <person name="Cho K."/>
            <person name="Sohn K.H."/>
        </authorList>
    </citation>
    <scope>NUCLEOTIDE SEQUENCE</scope>
    <source>
        <strain evidence="1">KR_2_A2</strain>
    </source>
</reference>
<evidence type="ECO:0000313" key="2">
    <source>
        <dbReference type="Proteomes" id="UP000704712"/>
    </source>
</evidence>